<dbReference type="AlphaFoldDB" id="Q82RN2"/>
<organism evidence="6 7">
    <name type="scientific">Streptomyces avermitilis (strain ATCC 31267 / DSM 46492 / JCM 5070 / NBRC 14893 / NCIMB 12804 / NRRL 8165 / MA-4680)</name>
    <dbReference type="NCBI Taxonomy" id="227882"/>
    <lineage>
        <taxon>Bacteria</taxon>
        <taxon>Bacillati</taxon>
        <taxon>Actinomycetota</taxon>
        <taxon>Actinomycetes</taxon>
        <taxon>Kitasatosporales</taxon>
        <taxon>Streptomycetaceae</taxon>
        <taxon>Streptomyces</taxon>
    </lineage>
</organism>
<feature type="region of interest" description="Disordered" evidence="4">
    <location>
        <begin position="1"/>
        <end position="51"/>
    </location>
</feature>
<protein>
    <submittedName>
        <fullName evidence="6">LuxR-family transcriptional regulator</fullName>
    </submittedName>
</protein>
<dbReference type="Gene3D" id="1.10.10.10">
    <property type="entry name" value="Winged helix-like DNA-binding domain superfamily/Winged helix DNA-binding domain"/>
    <property type="match status" value="1"/>
</dbReference>
<evidence type="ECO:0000256" key="4">
    <source>
        <dbReference type="SAM" id="MobiDB-lite"/>
    </source>
</evidence>
<reference evidence="6 7" key="2">
    <citation type="journal article" date="2003" name="Nat. Biotechnol.">
        <title>Complete genome sequence and comparative analysis of the industrial microorganism Streptomyces avermitilis.</title>
        <authorList>
            <person name="Ikeda H."/>
            <person name="Ishikawa J."/>
            <person name="Hanamoto A."/>
            <person name="Shinose M."/>
            <person name="Kikuchi H."/>
            <person name="Shiba T."/>
            <person name="Sakaki Y."/>
            <person name="Hattori M."/>
            <person name="Omura S."/>
        </authorList>
    </citation>
    <scope>NUCLEOTIDE SEQUENCE [LARGE SCALE GENOMIC DNA]</scope>
    <source>
        <strain evidence="7">ATCC 31267 / DSM 46492 / JCM 5070 / NBRC 14893 / NCIMB 12804 / NRRL 8165 / MA-4680</strain>
    </source>
</reference>
<dbReference type="GO" id="GO:0003677">
    <property type="term" value="F:DNA binding"/>
    <property type="evidence" value="ECO:0007669"/>
    <property type="project" value="UniProtKB-KW"/>
</dbReference>
<gene>
    <name evidence="6" type="ORF">SAVERM_111</name>
</gene>
<keyword evidence="2" id="KW-0238">DNA-binding</keyword>
<reference evidence="6 7" key="1">
    <citation type="journal article" date="2001" name="Proc. Natl. Acad. Sci. U.S.A.">
        <title>Genome sequence of an industrial microorganism Streptomyces avermitilis: deducing the ability of producing secondary metabolites.</title>
        <authorList>
            <person name="Omura S."/>
            <person name="Ikeda H."/>
            <person name="Ishikawa J."/>
            <person name="Hanamoto A."/>
            <person name="Takahashi C."/>
            <person name="Shinose M."/>
            <person name="Takahashi Y."/>
            <person name="Horikawa H."/>
            <person name="Nakazawa H."/>
            <person name="Osonoe T."/>
            <person name="Kikuchi H."/>
            <person name="Shiba T."/>
            <person name="Sakaki Y."/>
            <person name="Hattori M."/>
        </authorList>
    </citation>
    <scope>NUCLEOTIDE SEQUENCE [LARGE SCALE GENOMIC DNA]</scope>
    <source>
        <strain evidence="7">ATCC 31267 / DSM 46492 / JCM 5070 / NBRC 14893 / NCIMB 12804 / NRRL 8165 / MA-4680</strain>
    </source>
</reference>
<proteinExistence type="predicted"/>
<name>Q82RN2_STRAW</name>
<dbReference type="KEGG" id="sma:SAVERM_111"/>
<accession>Q82RN2</accession>
<evidence type="ECO:0000313" key="6">
    <source>
        <dbReference type="EMBL" id="BAC67820.1"/>
    </source>
</evidence>
<reference evidence="6 7" key="3">
    <citation type="journal article" date="2014" name="J. Ind. Microbiol. Biotechnol.">
        <title>Genome mining of the Streptomyces avermitilis genome and development of genome-minimized hosts for heterologous expression of biosynthetic gene clusters.</title>
        <authorList>
            <person name="Ikeda H."/>
            <person name="Shin-ya K."/>
            <person name="Omura S."/>
        </authorList>
    </citation>
    <scope>NUCLEOTIDE SEQUENCE [LARGE SCALE GENOMIC DNA]</scope>
    <source>
        <strain evidence="7">ATCC 31267 / DSM 46492 / JCM 5070 / NBRC 14893 / NCIMB 12804 / NRRL 8165 / MA-4680</strain>
    </source>
</reference>
<dbReference type="InterPro" id="IPR036388">
    <property type="entry name" value="WH-like_DNA-bd_sf"/>
</dbReference>
<feature type="compositionally biased region" description="Low complexity" evidence="4">
    <location>
        <begin position="42"/>
        <end position="51"/>
    </location>
</feature>
<dbReference type="SUPFAM" id="SSF46894">
    <property type="entry name" value="C-terminal effector domain of the bipartite response regulators"/>
    <property type="match status" value="1"/>
</dbReference>
<dbReference type="InterPro" id="IPR000792">
    <property type="entry name" value="Tscrpt_reg_LuxR_C"/>
</dbReference>
<dbReference type="EMBL" id="BA000030">
    <property type="protein sequence ID" value="BAC67820.1"/>
    <property type="molecule type" value="Genomic_DNA"/>
</dbReference>
<dbReference type="GO" id="GO:0006355">
    <property type="term" value="P:regulation of DNA-templated transcription"/>
    <property type="evidence" value="ECO:0007669"/>
    <property type="project" value="InterPro"/>
</dbReference>
<dbReference type="PANTHER" id="PTHR44688:SF16">
    <property type="entry name" value="DNA-BINDING TRANSCRIPTIONAL ACTIVATOR DEVR_DOSR"/>
    <property type="match status" value="1"/>
</dbReference>
<dbReference type="InterPro" id="IPR016032">
    <property type="entry name" value="Sig_transdc_resp-reg_C-effctor"/>
</dbReference>
<evidence type="ECO:0000259" key="5">
    <source>
        <dbReference type="PROSITE" id="PS50043"/>
    </source>
</evidence>
<dbReference type="PANTHER" id="PTHR44688">
    <property type="entry name" value="DNA-BINDING TRANSCRIPTIONAL ACTIVATOR DEVR_DOSR"/>
    <property type="match status" value="1"/>
</dbReference>
<dbReference type="Proteomes" id="UP000000428">
    <property type="component" value="Chromosome"/>
</dbReference>
<keyword evidence="1" id="KW-0805">Transcription regulation</keyword>
<dbReference type="HOGENOM" id="CLU_000445_103_7_11"/>
<dbReference type="SMART" id="SM00421">
    <property type="entry name" value="HTH_LUXR"/>
    <property type="match status" value="1"/>
</dbReference>
<evidence type="ECO:0000256" key="3">
    <source>
        <dbReference type="ARBA" id="ARBA00023163"/>
    </source>
</evidence>
<keyword evidence="3" id="KW-0804">Transcription</keyword>
<feature type="domain" description="HTH luxR-type" evidence="5">
    <location>
        <begin position="43"/>
        <end position="108"/>
    </location>
</feature>
<evidence type="ECO:0000256" key="2">
    <source>
        <dbReference type="ARBA" id="ARBA00023125"/>
    </source>
</evidence>
<keyword evidence="7" id="KW-1185">Reference proteome</keyword>
<dbReference type="PROSITE" id="PS50043">
    <property type="entry name" value="HTH_LUXR_2"/>
    <property type="match status" value="1"/>
</dbReference>
<dbReference type="CDD" id="cd06170">
    <property type="entry name" value="LuxR_C_like"/>
    <property type="match status" value="1"/>
</dbReference>
<dbReference type="eggNOG" id="COG2197">
    <property type="taxonomic scope" value="Bacteria"/>
</dbReference>
<evidence type="ECO:0000256" key="1">
    <source>
        <dbReference type="ARBA" id="ARBA00023015"/>
    </source>
</evidence>
<dbReference type="Pfam" id="PF00196">
    <property type="entry name" value="GerE"/>
    <property type="match status" value="1"/>
</dbReference>
<evidence type="ECO:0000313" key="7">
    <source>
        <dbReference type="Proteomes" id="UP000000428"/>
    </source>
</evidence>
<dbReference type="PRINTS" id="PR00038">
    <property type="entry name" value="HTHLUXR"/>
</dbReference>
<sequence>MSSASEGVSSDDRTDLSEEIPMSLTLTAPYAEAPAPAPAPASAPASAPVLAPRERETLRHIAAGRTYLQTARHMGLSKHTVDAYLRRIRAKLNISSTAELTRLAISLGL</sequence>